<accession>A0A7J6JWE3</accession>
<evidence type="ECO:0000313" key="2">
    <source>
        <dbReference type="Proteomes" id="UP000557509"/>
    </source>
</evidence>
<evidence type="ECO:0000313" key="1">
    <source>
        <dbReference type="EMBL" id="KAF4639049.1"/>
    </source>
</evidence>
<proteinExistence type="predicted"/>
<protein>
    <submittedName>
        <fullName evidence="1">Uncharacterized protein</fullName>
    </submittedName>
</protein>
<name>A0A7J6JWE3_TOXGO</name>
<gene>
    <name evidence="1" type="ORF">TGRH88_048210</name>
</gene>
<reference evidence="1 2" key="1">
    <citation type="submission" date="2020-03" db="EMBL/GenBank/DDBJ databases">
        <title>Genome sequence of Toxoplasma gondii RH-88 strain.</title>
        <authorList>
            <person name="Lorenzi H.A."/>
            <person name="Venepally P."/>
            <person name="Rozenberg A."/>
            <person name="Sibley D."/>
        </authorList>
    </citation>
    <scope>NUCLEOTIDE SEQUENCE [LARGE SCALE GENOMIC DNA]</scope>
    <source>
        <strain evidence="1 2">RH-88</strain>
    </source>
</reference>
<dbReference type="Proteomes" id="UP000557509">
    <property type="component" value="Unassembled WGS sequence"/>
</dbReference>
<dbReference type="AlphaFoldDB" id="A0A7J6JWE3"/>
<dbReference type="EMBL" id="JAAUHK010000196">
    <property type="protein sequence ID" value="KAF4639049.1"/>
    <property type="molecule type" value="Genomic_DNA"/>
</dbReference>
<comment type="caution">
    <text evidence="1">The sequence shown here is derived from an EMBL/GenBank/DDBJ whole genome shotgun (WGS) entry which is preliminary data.</text>
</comment>
<organism evidence="1 2">
    <name type="scientific">Toxoplasma gondii</name>
    <dbReference type="NCBI Taxonomy" id="5811"/>
    <lineage>
        <taxon>Eukaryota</taxon>
        <taxon>Sar</taxon>
        <taxon>Alveolata</taxon>
        <taxon>Apicomplexa</taxon>
        <taxon>Conoidasida</taxon>
        <taxon>Coccidia</taxon>
        <taxon>Eucoccidiorida</taxon>
        <taxon>Eimeriorina</taxon>
        <taxon>Sarcocystidae</taxon>
        <taxon>Toxoplasma</taxon>
    </lineage>
</organism>
<sequence length="286" mass="31455">MQWSVPLYGKVRSDVFVAVDAWFEQRVQRLLPGSASFCFASQCGIVASLDARALSSFWRLETSSTCVASTSNDSLDAVERAGICQPEYGISFWLQFDAFGWGTTVASRANGSMEFLPDCIAMLFDGGRESLRERLLPGSASFGFGSQPEYGISFWLQFDAFGWGTTVASRANGSMEFLPDCIAMLFDGGRESLREPTGVRNFFLAAIRCFWMGDDSCFASQPEYGISFWLQFDAFGWGTTVASRANGSMEFLPDCIAMLFDGGRESLREVIASLDALALVFLAVRD</sequence>
<keyword evidence="2" id="KW-1185">Reference proteome</keyword>